<dbReference type="EMBL" id="QGMZ01000070">
    <property type="protein sequence ID" value="PWR69533.1"/>
    <property type="molecule type" value="Genomic_DNA"/>
</dbReference>
<name>A0A2V2N2W3_9EURY</name>
<protein>
    <submittedName>
        <fullName evidence="1">YgiT-type zinc finger domain-containing protein</fullName>
    </submittedName>
</protein>
<keyword evidence="2" id="KW-1185">Reference proteome</keyword>
<dbReference type="GeneID" id="97611398"/>
<dbReference type="OrthoDB" id="120029at2157"/>
<reference evidence="1 2" key="1">
    <citation type="submission" date="2018-05" db="EMBL/GenBank/DDBJ databases">
        <title>Draft genome of Methanospirillum stamsii Pt1.</title>
        <authorList>
            <person name="Dueholm M.S."/>
            <person name="Nielsen P.H."/>
            <person name="Bakmann L.F."/>
            <person name="Otzen D.E."/>
        </authorList>
    </citation>
    <scope>NUCLEOTIDE SEQUENCE [LARGE SCALE GENOMIC DNA]</scope>
    <source>
        <strain evidence="1 2">Pt1</strain>
    </source>
</reference>
<dbReference type="InterPro" id="IPR022453">
    <property type="entry name" value="Znf_MqsA-type"/>
</dbReference>
<sequence length="81" mass="9240">MKPERCSFCKGTLREGHTEFMARVDNEIVVIRDIPAYVCERCHEAYFTPDISRKMDTIIEEARKGSLCMKPLAAGEVSMQV</sequence>
<dbReference type="AlphaFoldDB" id="A0A2V2N2W3"/>
<dbReference type="Gene3D" id="3.10.20.860">
    <property type="match status" value="1"/>
</dbReference>
<evidence type="ECO:0000313" key="1">
    <source>
        <dbReference type="EMBL" id="PWR69533.1"/>
    </source>
</evidence>
<evidence type="ECO:0000313" key="2">
    <source>
        <dbReference type="Proteomes" id="UP000245934"/>
    </source>
</evidence>
<dbReference type="CDD" id="cd12870">
    <property type="entry name" value="MqsA"/>
    <property type="match status" value="1"/>
</dbReference>
<dbReference type="RefSeq" id="WP_109942477.1">
    <property type="nucleotide sequence ID" value="NZ_CP176366.1"/>
</dbReference>
<proteinExistence type="predicted"/>
<accession>A0A2V2N2W3</accession>
<dbReference type="Proteomes" id="UP000245934">
    <property type="component" value="Unassembled WGS sequence"/>
</dbReference>
<organism evidence="1 2">
    <name type="scientific">Methanospirillum stamsii</name>
    <dbReference type="NCBI Taxonomy" id="1277351"/>
    <lineage>
        <taxon>Archaea</taxon>
        <taxon>Methanobacteriati</taxon>
        <taxon>Methanobacteriota</taxon>
        <taxon>Stenosarchaea group</taxon>
        <taxon>Methanomicrobia</taxon>
        <taxon>Methanomicrobiales</taxon>
        <taxon>Methanospirillaceae</taxon>
        <taxon>Methanospirillum</taxon>
    </lineage>
</organism>
<gene>
    <name evidence="1" type="ORF">DLD82_17795</name>
</gene>
<dbReference type="NCBIfam" id="TIGR03831">
    <property type="entry name" value="YgiT_finger"/>
    <property type="match status" value="1"/>
</dbReference>
<comment type="caution">
    <text evidence="1">The sequence shown here is derived from an EMBL/GenBank/DDBJ whole genome shotgun (WGS) entry which is preliminary data.</text>
</comment>